<dbReference type="AlphaFoldDB" id="A0A8R7P424"/>
<evidence type="ECO:0000256" key="3">
    <source>
        <dbReference type="ARBA" id="ARBA00023125"/>
    </source>
</evidence>
<reference evidence="9" key="1">
    <citation type="journal article" date="2013" name="Nature">
        <title>Draft genome of the wheat A-genome progenitor Triticum urartu.</title>
        <authorList>
            <person name="Ling H.Q."/>
            <person name="Zhao S."/>
            <person name="Liu D."/>
            <person name="Wang J."/>
            <person name="Sun H."/>
            <person name="Zhang C."/>
            <person name="Fan H."/>
            <person name="Li D."/>
            <person name="Dong L."/>
            <person name="Tao Y."/>
            <person name="Gao C."/>
            <person name="Wu H."/>
            <person name="Li Y."/>
            <person name="Cui Y."/>
            <person name="Guo X."/>
            <person name="Zheng S."/>
            <person name="Wang B."/>
            <person name="Yu K."/>
            <person name="Liang Q."/>
            <person name="Yang W."/>
            <person name="Lou X."/>
            <person name="Chen J."/>
            <person name="Feng M."/>
            <person name="Jian J."/>
            <person name="Zhang X."/>
            <person name="Luo G."/>
            <person name="Jiang Y."/>
            <person name="Liu J."/>
            <person name="Wang Z."/>
            <person name="Sha Y."/>
            <person name="Zhang B."/>
            <person name="Wu H."/>
            <person name="Tang D."/>
            <person name="Shen Q."/>
            <person name="Xue P."/>
            <person name="Zou S."/>
            <person name="Wang X."/>
            <person name="Liu X."/>
            <person name="Wang F."/>
            <person name="Yang Y."/>
            <person name="An X."/>
            <person name="Dong Z."/>
            <person name="Zhang K."/>
            <person name="Zhang X."/>
            <person name="Luo M.C."/>
            <person name="Dvorak J."/>
            <person name="Tong Y."/>
            <person name="Wang J."/>
            <person name="Yang H."/>
            <person name="Li Z."/>
            <person name="Wang D."/>
            <person name="Zhang A."/>
            <person name="Wang J."/>
        </authorList>
    </citation>
    <scope>NUCLEOTIDE SEQUENCE</scope>
    <source>
        <strain evidence="9">cv. G1812</strain>
    </source>
</reference>
<organism evidence="8 9">
    <name type="scientific">Triticum urartu</name>
    <name type="common">Red wild einkorn</name>
    <name type="synonym">Crithodium urartu</name>
    <dbReference type="NCBI Taxonomy" id="4572"/>
    <lineage>
        <taxon>Eukaryota</taxon>
        <taxon>Viridiplantae</taxon>
        <taxon>Streptophyta</taxon>
        <taxon>Embryophyta</taxon>
        <taxon>Tracheophyta</taxon>
        <taxon>Spermatophyta</taxon>
        <taxon>Magnoliopsida</taxon>
        <taxon>Liliopsida</taxon>
        <taxon>Poales</taxon>
        <taxon>Poaceae</taxon>
        <taxon>BOP clade</taxon>
        <taxon>Pooideae</taxon>
        <taxon>Triticodae</taxon>
        <taxon>Triticeae</taxon>
        <taxon>Triticinae</taxon>
        <taxon>Triticum</taxon>
    </lineage>
</organism>
<keyword evidence="3" id="KW-0238">DNA-binding</keyword>
<dbReference type="SUPFAM" id="SSF101936">
    <property type="entry name" value="DNA-binding pseudobarrel domain"/>
    <property type="match status" value="1"/>
</dbReference>
<dbReference type="Gene3D" id="2.40.330.10">
    <property type="entry name" value="DNA-binding pseudobarrel domain"/>
    <property type="match status" value="1"/>
</dbReference>
<feature type="domain" description="TF-B3" evidence="7">
    <location>
        <begin position="175"/>
        <end position="258"/>
    </location>
</feature>
<sequence length="261" mass="28903">MRGSRTEPVDVSSDGSADSGSDENSDSSSDGSGYSSSYEGASMSSDGVVYISSDEGKHMSSDEGEYSSPDEGAYTSSDEDMSSSSDEGAHTIHAKGVHRRMKEKKPWKACMNICDCPKEYTVGYNPITNARCMYSKRFKMSMCAWKRLNHYVESVEPAIGHYVCELNKTFAKLGQRMYFSAVFTKKHLADFIATPVDGVKIQLSSGRCVRRVRLINGVDNRATITRNWGNFAEKAKLTKGDICVFSLRVRKGKPEFTVHKI</sequence>
<feature type="compositionally biased region" description="Low complexity" evidence="6">
    <location>
        <begin position="26"/>
        <end position="47"/>
    </location>
</feature>
<dbReference type="CDD" id="cd10017">
    <property type="entry name" value="B3_DNA"/>
    <property type="match status" value="1"/>
</dbReference>
<feature type="region of interest" description="Disordered" evidence="6">
    <location>
        <begin position="1"/>
        <end position="97"/>
    </location>
</feature>
<evidence type="ECO:0000256" key="6">
    <source>
        <dbReference type="SAM" id="MobiDB-lite"/>
    </source>
</evidence>
<dbReference type="Proteomes" id="UP000015106">
    <property type="component" value="Chromosome 1"/>
</dbReference>
<keyword evidence="5" id="KW-0539">Nucleus</keyword>
<dbReference type="InterPro" id="IPR015300">
    <property type="entry name" value="DNA-bd_pseudobarrel_sf"/>
</dbReference>
<keyword evidence="9" id="KW-1185">Reference proteome</keyword>
<dbReference type="EnsemblPlants" id="TuG1812G0100002058.01.T01">
    <property type="protein sequence ID" value="TuG1812G0100002058.01.T01"/>
    <property type="gene ID" value="TuG1812G0100002058.01"/>
</dbReference>
<evidence type="ECO:0000256" key="4">
    <source>
        <dbReference type="ARBA" id="ARBA00023163"/>
    </source>
</evidence>
<protein>
    <recommendedName>
        <fullName evidence="7">TF-B3 domain-containing protein</fullName>
    </recommendedName>
</protein>
<comment type="subcellular location">
    <subcellularLocation>
        <location evidence="1">Nucleus</location>
    </subcellularLocation>
</comment>
<accession>A0A8R7P424</accession>
<evidence type="ECO:0000259" key="7">
    <source>
        <dbReference type="Pfam" id="PF02362"/>
    </source>
</evidence>
<evidence type="ECO:0000256" key="2">
    <source>
        <dbReference type="ARBA" id="ARBA00023015"/>
    </source>
</evidence>
<dbReference type="GO" id="GO:0005634">
    <property type="term" value="C:nucleus"/>
    <property type="evidence" value="ECO:0007669"/>
    <property type="project" value="UniProtKB-SubCell"/>
</dbReference>
<keyword evidence="4" id="KW-0804">Transcription</keyword>
<dbReference type="InterPro" id="IPR003340">
    <property type="entry name" value="B3_DNA-bd"/>
</dbReference>
<evidence type="ECO:0000256" key="5">
    <source>
        <dbReference type="ARBA" id="ARBA00023242"/>
    </source>
</evidence>
<evidence type="ECO:0000313" key="8">
    <source>
        <dbReference type="EnsemblPlants" id="TuG1812G0100002058.01.T01"/>
    </source>
</evidence>
<reference evidence="8" key="2">
    <citation type="submission" date="2018-03" db="EMBL/GenBank/DDBJ databases">
        <title>The Triticum urartu genome reveals the dynamic nature of wheat genome evolution.</title>
        <authorList>
            <person name="Ling H."/>
            <person name="Ma B."/>
            <person name="Shi X."/>
            <person name="Liu H."/>
            <person name="Dong L."/>
            <person name="Sun H."/>
            <person name="Cao Y."/>
            <person name="Gao Q."/>
            <person name="Zheng S."/>
            <person name="Li Y."/>
            <person name="Yu Y."/>
            <person name="Du H."/>
            <person name="Qi M."/>
            <person name="Li Y."/>
            <person name="Yu H."/>
            <person name="Cui Y."/>
            <person name="Wang N."/>
            <person name="Chen C."/>
            <person name="Wu H."/>
            <person name="Zhao Y."/>
            <person name="Zhang J."/>
            <person name="Li Y."/>
            <person name="Zhou W."/>
            <person name="Zhang B."/>
            <person name="Hu W."/>
            <person name="Eijk M."/>
            <person name="Tang J."/>
            <person name="Witsenboer H."/>
            <person name="Zhao S."/>
            <person name="Li Z."/>
            <person name="Zhang A."/>
            <person name="Wang D."/>
            <person name="Liang C."/>
        </authorList>
    </citation>
    <scope>NUCLEOTIDE SEQUENCE [LARGE SCALE GENOMIC DNA]</scope>
    <source>
        <strain evidence="8">cv. G1812</strain>
    </source>
</reference>
<evidence type="ECO:0000313" key="9">
    <source>
        <dbReference type="Proteomes" id="UP000015106"/>
    </source>
</evidence>
<keyword evidence="2" id="KW-0805">Transcription regulation</keyword>
<name>A0A8R7P424_TRIUA</name>
<proteinExistence type="predicted"/>
<dbReference type="Pfam" id="PF02362">
    <property type="entry name" value="B3"/>
    <property type="match status" value="1"/>
</dbReference>
<dbReference type="Gramene" id="TuG1812G0100002058.01.T01">
    <property type="protein sequence ID" value="TuG1812G0100002058.01.T01"/>
    <property type="gene ID" value="TuG1812G0100002058.01"/>
</dbReference>
<dbReference type="GO" id="GO:0003677">
    <property type="term" value="F:DNA binding"/>
    <property type="evidence" value="ECO:0007669"/>
    <property type="project" value="UniProtKB-KW"/>
</dbReference>
<evidence type="ECO:0000256" key="1">
    <source>
        <dbReference type="ARBA" id="ARBA00004123"/>
    </source>
</evidence>
<reference evidence="8" key="3">
    <citation type="submission" date="2022-06" db="UniProtKB">
        <authorList>
            <consortium name="EnsemblPlants"/>
        </authorList>
    </citation>
    <scope>IDENTIFICATION</scope>
</reference>